<comment type="caution">
    <text evidence="3">The sequence shown here is derived from an EMBL/GenBank/DDBJ whole genome shotgun (WGS) entry which is preliminary data.</text>
</comment>
<feature type="transmembrane region" description="Helical" evidence="2">
    <location>
        <begin position="100"/>
        <end position="118"/>
    </location>
</feature>
<feature type="compositionally biased region" description="Low complexity" evidence="1">
    <location>
        <begin position="72"/>
        <end position="83"/>
    </location>
</feature>
<dbReference type="Proteomes" id="UP000247498">
    <property type="component" value="Unassembled WGS sequence"/>
</dbReference>
<proteinExistence type="predicted"/>
<evidence type="ECO:0000256" key="2">
    <source>
        <dbReference type="SAM" id="Phobius"/>
    </source>
</evidence>
<reference evidence="3 4" key="1">
    <citation type="journal article" date="2018" name="Sci. Rep.">
        <title>Raphidocelis subcapitata (=Pseudokirchneriella subcapitata) provides an insight into genome evolution and environmental adaptations in the Sphaeropleales.</title>
        <authorList>
            <person name="Suzuki S."/>
            <person name="Yamaguchi H."/>
            <person name="Nakajima N."/>
            <person name="Kawachi M."/>
        </authorList>
    </citation>
    <scope>NUCLEOTIDE SEQUENCE [LARGE SCALE GENOMIC DNA]</scope>
    <source>
        <strain evidence="3 4">NIES-35</strain>
    </source>
</reference>
<keyword evidence="2" id="KW-1133">Transmembrane helix</keyword>
<keyword evidence="2" id="KW-0472">Membrane</keyword>
<gene>
    <name evidence="3" type="ORF">Rsub_13116</name>
</gene>
<evidence type="ECO:0000313" key="4">
    <source>
        <dbReference type="Proteomes" id="UP000247498"/>
    </source>
</evidence>
<feature type="compositionally biased region" description="Pro residues" evidence="1">
    <location>
        <begin position="17"/>
        <end position="30"/>
    </location>
</feature>
<dbReference type="InParanoid" id="A0A2V0PJK7"/>
<accession>A0A2V0PJK7</accession>
<protein>
    <submittedName>
        <fullName evidence="3">Uncharacterized protein</fullName>
    </submittedName>
</protein>
<name>A0A2V0PJK7_9CHLO</name>
<feature type="region of interest" description="Disordered" evidence="1">
    <location>
        <begin position="1"/>
        <end position="53"/>
    </location>
</feature>
<feature type="region of interest" description="Disordered" evidence="1">
    <location>
        <begin position="72"/>
        <end position="97"/>
    </location>
</feature>
<keyword evidence="2" id="KW-0812">Transmembrane</keyword>
<sequence>MPGLSSTSGRRPARATSPPPPPPPDPPAPLPRERPPGARGGGGPGGARAERRPFADVGGLGLIWPAASPLSPRAAGAGKAGAFLPPPPPQGRAGRRAREAGAAAAVAAAAALILILLSNPAVQDALEGVSDAAIDAGENLGLIYVPPPPPPPRLVLRYLAYGG</sequence>
<keyword evidence="4" id="KW-1185">Reference proteome</keyword>
<organism evidence="3 4">
    <name type="scientific">Raphidocelis subcapitata</name>
    <dbReference type="NCBI Taxonomy" id="307507"/>
    <lineage>
        <taxon>Eukaryota</taxon>
        <taxon>Viridiplantae</taxon>
        <taxon>Chlorophyta</taxon>
        <taxon>core chlorophytes</taxon>
        <taxon>Chlorophyceae</taxon>
        <taxon>CS clade</taxon>
        <taxon>Sphaeropleales</taxon>
        <taxon>Selenastraceae</taxon>
        <taxon>Raphidocelis</taxon>
    </lineage>
</organism>
<dbReference type="EMBL" id="BDRX01000184">
    <property type="protein sequence ID" value="GBF99984.1"/>
    <property type="molecule type" value="Genomic_DNA"/>
</dbReference>
<evidence type="ECO:0000313" key="3">
    <source>
        <dbReference type="EMBL" id="GBF99984.1"/>
    </source>
</evidence>
<dbReference type="AlphaFoldDB" id="A0A2V0PJK7"/>
<evidence type="ECO:0000256" key="1">
    <source>
        <dbReference type="SAM" id="MobiDB-lite"/>
    </source>
</evidence>